<comment type="similarity">
    <text evidence="2">Belongs to the outer membrane factor (OMF) (TC 1.B.17) family.</text>
</comment>
<evidence type="ECO:0000256" key="2">
    <source>
        <dbReference type="ARBA" id="ARBA00007613"/>
    </source>
</evidence>
<dbReference type="AlphaFoldDB" id="A0A921JHI9"/>
<name>A0A921JHI9_9BACT</name>
<dbReference type="PANTHER" id="PTHR30026:SF20">
    <property type="entry name" value="OUTER MEMBRANE PROTEIN TOLC"/>
    <property type="match status" value="1"/>
</dbReference>
<dbReference type="GO" id="GO:0009279">
    <property type="term" value="C:cell outer membrane"/>
    <property type="evidence" value="ECO:0007669"/>
    <property type="project" value="UniProtKB-SubCell"/>
</dbReference>
<dbReference type="InterPro" id="IPR051906">
    <property type="entry name" value="TolC-like"/>
</dbReference>
<evidence type="ECO:0000313" key="10">
    <source>
        <dbReference type="Proteomes" id="UP000711407"/>
    </source>
</evidence>
<dbReference type="Proteomes" id="UP000711407">
    <property type="component" value="Unassembled WGS sequence"/>
</dbReference>
<dbReference type="Gene3D" id="1.20.1600.10">
    <property type="entry name" value="Outer membrane efflux proteins (OEP)"/>
    <property type="match status" value="1"/>
</dbReference>
<dbReference type="PANTHER" id="PTHR30026">
    <property type="entry name" value="OUTER MEMBRANE PROTEIN TOLC"/>
    <property type="match status" value="1"/>
</dbReference>
<evidence type="ECO:0000256" key="8">
    <source>
        <dbReference type="SAM" id="SignalP"/>
    </source>
</evidence>
<accession>A0A921JHI9</accession>
<keyword evidence="3" id="KW-0813">Transport</keyword>
<evidence type="ECO:0000256" key="6">
    <source>
        <dbReference type="ARBA" id="ARBA00023136"/>
    </source>
</evidence>
<evidence type="ECO:0000256" key="7">
    <source>
        <dbReference type="ARBA" id="ARBA00023237"/>
    </source>
</evidence>
<organism evidence="9 10">
    <name type="scientific">Candidatus Amulumruptor caecigallinarius</name>
    <dbReference type="NCBI Taxonomy" id="2109911"/>
    <lineage>
        <taxon>Bacteria</taxon>
        <taxon>Pseudomonadati</taxon>
        <taxon>Bacteroidota</taxon>
        <taxon>Bacteroidia</taxon>
        <taxon>Bacteroidales</taxon>
        <taxon>Muribaculaceae</taxon>
        <taxon>Candidatus Amulumruptor</taxon>
    </lineage>
</organism>
<keyword evidence="5" id="KW-0812">Transmembrane</keyword>
<dbReference type="SUPFAM" id="SSF56954">
    <property type="entry name" value="Outer membrane efflux proteins (OEP)"/>
    <property type="match status" value="1"/>
</dbReference>
<keyword evidence="6" id="KW-0472">Membrane</keyword>
<dbReference type="GO" id="GO:0015288">
    <property type="term" value="F:porin activity"/>
    <property type="evidence" value="ECO:0007669"/>
    <property type="project" value="TreeGrafter"/>
</dbReference>
<sequence>MNHIYNMNFTGKIIRTKRAALGISAAVWLIPTVVSAQDAAQSPWTLQDCIDYALEHNLELRQKKIATEQSQVDIKAAKGALFPSLSFATNQNVSWRPWSNSYVNITDGALSSTNSTVNYNGSYGLQAQWTVWDGGITHKKYARSKLANEQSSLDEEATGLSIQEQIIQAYTQILYQTSAVDVNKQILESTKTLCDRAKTMYETGTMSRADYVQMEAQVSQEEYNVTNAQTQLAEFKLQLKTLLEIVDTDEMDVAVPSISDDRIMSALPSVKEVYAYASSNRPEMRAEKLAVELADMDISIAKRGYYPTIALSAGINTNSASGLDQSWYNQIKENLSNSVGLTVSVPIFDKRQNSTNVSRAKLDKESALVNLEMKSQQLYSDIEGYWLNATNAQQQYASALKNAASMRESYQLVSEQFAVGLKDIVDLTTGKNNLIQAEQQMLQSKYTAVLNRAILDFYNGSELNIE</sequence>
<keyword evidence="7" id="KW-0998">Cell outer membrane</keyword>
<feature type="chain" id="PRO_5037232066" evidence="8">
    <location>
        <begin position="37"/>
        <end position="466"/>
    </location>
</feature>
<keyword evidence="8" id="KW-0732">Signal</keyword>
<dbReference type="InterPro" id="IPR003423">
    <property type="entry name" value="OMP_efflux"/>
</dbReference>
<gene>
    <name evidence="9" type="ORF">K8V47_01110</name>
</gene>
<reference evidence="9" key="1">
    <citation type="journal article" date="2021" name="PeerJ">
        <title>Extensive microbial diversity within the chicken gut microbiome revealed by metagenomics and culture.</title>
        <authorList>
            <person name="Gilroy R."/>
            <person name="Ravi A."/>
            <person name="Getino M."/>
            <person name="Pursley I."/>
            <person name="Horton D.L."/>
            <person name="Alikhan N.F."/>
            <person name="Baker D."/>
            <person name="Gharbi K."/>
            <person name="Hall N."/>
            <person name="Watson M."/>
            <person name="Adriaenssens E.M."/>
            <person name="Foster-Nyarko E."/>
            <person name="Jarju S."/>
            <person name="Secka A."/>
            <person name="Antonio M."/>
            <person name="Oren A."/>
            <person name="Chaudhuri R.R."/>
            <person name="La Ragione R."/>
            <person name="Hildebrand F."/>
            <person name="Pallen M.J."/>
        </authorList>
    </citation>
    <scope>NUCLEOTIDE SEQUENCE</scope>
    <source>
        <strain evidence="9">4100</strain>
    </source>
</reference>
<protein>
    <submittedName>
        <fullName evidence="9">TolC family protein</fullName>
    </submittedName>
</protein>
<evidence type="ECO:0000256" key="4">
    <source>
        <dbReference type="ARBA" id="ARBA00022452"/>
    </source>
</evidence>
<feature type="signal peptide" evidence="8">
    <location>
        <begin position="1"/>
        <end position="36"/>
    </location>
</feature>
<comment type="caution">
    <text evidence="9">The sequence shown here is derived from an EMBL/GenBank/DDBJ whole genome shotgun (WGS) entry which is preliminary data.</text>
</comment>
<keyword evidence="4" id="KW-1134">Transmembrane beta strand</keyword>
<dbReference type="GO" id="GO:0015562">
    <property type="term" value="F:efflux transmembrane transporter activity"/>
    <property type="evidence" value="ECO:0007669"/>
    <property type="project" value="InterPro"/>
</dbReference>
<evidence type="ECO:0000313" key="9">
    <source>
        <dbReference type="EMBL" id="HJE38352.1"/>
    </source>
</evidence>
<dbReference type="GO" id="GO:1990281">
    <property type="term" value="C:efflux pump complex"/>
    <property type="evidence" value="ECO:0007669"/>
    <property type="project" value="TreeGrafter"/>
</dbReference>
<evidence type="ECO:0000256" key="1">
    <source>
        <dbReference type="ARBA" id="ARBA00004442"/>
    </source>
</evidence>
<proteinExistence type="inferred from homology"/>
<dbReference type="Pfam" id="PF02321">
    <property type="entry name" value="OEP"/>
    <property type="match status" value="2"/>
</dbReference>
<evidence type="ECO:0000256" key="3">
    <source>
        <dbReference type="ARBA" id="ARBA00022448"/>
    </source>
</evidence>
<reference evidence="9" key="2">
    <citation type="submission" date="2021-09" db="EMBL/GenBank/DDBJ databases">
        <authorList>
            <person name="Gilroy R."/>
        </authorList>
    </citation>
    <scope>NUCLEOTIDE SEQUENCE</scope>
    <source>
        <strain evidence="9">4100</strain>
    </source>
</reference>
<comment type="subcellular location">
    <subcellularLocation>
        <location evidence="1">Cell outer membrane</location>
    </subcellularLocation>
</comment>
<evidence type="ECO:0000256" key="5">
    <source>
        <dbReference type="ARBA" id="ARBA00022692"/>
    </source>
</evidence>
<dbReference type="EMBL" id="DYXT01000009">
    <property type="protein sequence ID" value="HJE38352.1"/>
    <property type="molecule type" value="Genomic_DNA"/>
</dbReference>